<dbReference type="RefSeq" id="WP_156732951.1">
    <property type="nucleotide sequence ID" value="NZ_CP045008.1"/>
</dbReference>
<dbReference type="SUPFAM" id="SSF53756">
    <property type="entry name" value="UDP-Glycosyltransferase/glycogen phosphorylase"/>
    <property type="match status" value="1"/>
</dbReference>
<accession>A0ABX6JQJ7</accession>
<sequence length="362" mass="42121">MGSKKFSTLRRLNRQKNYFFKRVKFAIAKFFIDSIYRKSFSLKKDPKVLFLRDDNKIGDMVVSTSILRQLKNNGYSVDIVSGNNNFCVIEYSDLYNKNYTYEEKFFSIIKLALRLRKESYDLIIDMGELLPISYLLFIRIIDAKNAVGFNKKSIKVYNLNIDYNEYKSHVIERYKKMLNVLNVPFDELKYEITIPYVVDDKIKSFINNLPYKKTVVINPFSASEKRDISKEQLLFIISYFKEYKVNIIFIGKQNDLKSLQFENIVSNPIGSFISASAIIKYADLVITPDTSIVHVATTFDKPTLALYGNDYHGLYVNNYQWSPNNKKAIQVTQDKIDSKVSEISTDVIKSKLDILVGKYLCQ</sequence>
<organism evidence="3 4">
    <name type="scientific">Proteus terrae subsp. cibarius</name>
    <dbReference type="NCBI Taxonomy" id="626774"/>
    <lineage>
        <taxon>Bacteria</taxon>
        <taxon>Pseudomonadati</taxon>
        <taxon>Pseudomonadota</taxon>
        <taxon>Gammaproteobacteria</taxon>
        <taxon>Enterobacterales</taxon>
        <taxon>Morganellaceae</taxon>
        <taxon>Proteus</taxon>
    </lineage>
</organism>
<proteinExistence type="predicted"/>
<protein>
    <submittedName>
        <fullName evidence="3">Lipopolysaccharide heptosyltransferase family protein</fullName>
    </submittedName>
</protein>
<dbReference type="InterPro" id="IPR051199">
    <property type="entry name" value="LPS_LOS_Heptosyltrfase"/>
</dbReference>
<evidence type="ECO:0000256" key="2">
    <source>
        <dbReference type="ARBA" id="ARBA00022679"/>
    </source>
</evidence>
<dbReference type="PANTHER" id="PTHR30160:SF15">
    <property type="entry name" value="GLYCOSYLTRANSFERASE HI_0523-RELATED"/>
    <property type="match status" value="1"/>
</dbReference>
<dbReference type="Proteomes" id="UP000501338">
    <property type="component" value="Chromosome"/>
</dbReference>
<keyword evidence="4" id="KW-1185">Reference proteome</keyword>
<keyword evidence="1" id="KW-0328">Glycosyltransferase</keyword>
<gene>
    <name evidence="3" type="ORF">GTH23_16245</name>
</gene>
<evidence type="ECO:0000313" key="4">
    <source>
        <dbReference type="Proteomes" id="UP000501338"/>
    </source>
</evidence>
<reference evidence="3 4" key="1">
    <citation type="submission" date="2020-01" db="EMBL/GenBank/DDBJ databases">
        <title>The genomic epidemiology of tigecycline resistance gene tet(X) variants in a swine farm in China.</title>
        <authorList>
            <person name="Peng K."/>
            <person name="Li R."/>
        </authorList>
    </citation>
    <scope>NUCLEOTIDE SEQUENCE [LARGE SCALE GENOMIC DNA]</scope>
    <source>
        <strain evidence="3 4">ZF1</strain>
    </source>
</reference>
<name>A0ABX6JQJ7_9GAMM</name>
<dbReference type="Pfam" id="PF01075">
    <property type="entry name" value="Glyco_transf_9"/>
    <property type="match status" value="1"/>
</dbReference>
<evidence type="ECO:0000313" key="3">
    <source>
        <dbReference type="EMBL" id="QIF91471.1"/>
    </source>
</evidence>
<dbReference type="InterPro" id="IPR002201">
    <property type="entry name" value="Glyco_trans_9"/>
</dbReference>
<evidence type="ECO:0000256" key="1">
    <source>
        <dbReference type="ARBA" id="ARBA00022676"/>
    </source>
</evidence>
<dbReference type="Gene3D" id="3.40.50.2000">
    <property type="entry name" value="Glycogen Phosphorylase B"/>
    <property type="match status" value="2"/>
</dbReference>
<keyword evidence="2" id="KW-0808">Transferase</keyword>
<dbReference type="PANTHER" id="PTHR30160">
    <property type="entry name" value="TETRAACYLDISACCHARIDE 4'-KINASE-RELATED"/>
    <property type="match status" value="1"/>
</dbReference>
<dbReference type="EMBL" id="CP047340">
    <property type="protein sequence ID" value="QIF91471.1"/>
    <property type="molecule type" value="Genomic_DNA"/>
</dbReference>